<dbReference type="AlphaFoldDB" id="A0A831Z1C6"/>
<evidence type="ECO:0000256" key="1">
    <source>
        <dbReference type="ARBA" id="ARBA00005636"/>
    </source>
</evidence>
<dbReference type="Gene3D" id="2.40.50.140">
    <property type="entry name" value="Nucleic acid-binding proteins"/>
    <property type="match status" value="1"/>
</dbReference>
<dbReference type="InterPro" id="IPR022669">
    <property type="entry name" value="Ribosomal_uL2_C"/>
</dbReference>
<dbReference type="SUPFAM" id="SSF50104">
    <property type="entry name" value="Translation proteins SH3-like domain"/>
    <property type="match status" value="1"/>
</dbReference>
<keyword evidence="2 9" id="KW-0689">Ribosomal protein</keyword>
<dbReference type="GO" id="GO:0015934">
    <property type="term" value="C:large ribosomal subunit"/>
    <property type="evidence" value="ECO:0007669"/>
    <property type="project" value="InterPro"/>
</dbReference>
<comment type="similarity">
    <text evidence="1">Belongs to the universal ribosomal protein uL2 family.</text>
</comment>
<proteinExistence type="inferred from homology"/>
<dbReference type="GO" id="GO:0006412">
    <property type="term" value="P:translation"/>
    <property type="evidence" value="ECO:0007669"/>
    <property type="project" value="InterPro"/>
</dbReference>
<dbReference type="InterPro" id="IPR012340">
    <property type="entry name" value="NA-bd_OB-fold"/>
</dbReference>
<evidence type="ECO:0000259" key="8">
    <source>
        <dbReference type="SMART" id="SM01383"/>
    </source>
</evidence>
<name>A0A831Z1C6_UNCKA</name>
<dbReference type="InterPro" id="IPR014722">
    <property type="entry name" value="Rib_uL2_dom2"/>
</dbReference>
<dbReference type="Pfam" id="PF00181">
    <property type="entry name" value="Ribosomal_L2_N"/>
    <property type="match status" value="1"/>
</dbReference>
<dbReference type="SMART" id="SM01382">
    <property type="entry name" value="Ribosomal_L2_C"/>
    <property type="match status" value="1"/>
</dbReference>
<dbReference type="FunFam" id="4.10.950.10:FF:000001">
    <property type="entry name" value="50S ribosomal protein L2"/>
    <property type="match status" value="1"/>
</dbReference>
<evidence type="ECO:0000256" key="6">
    <source>
        <dbReference type="SAM" id="MobiDB-lite"/>
    </source>
</evidence>
<feature type="compositionally biased region" description="Gly residues" evidence="6">
    <location>
        <begin position="205"/>
        <end position="216"/>
    </location>
</feature>
<evidence type="ECO:0000256" key="3">
    <source>
        <dbReference type="ARBA" id="ARBA00023274"/>
    </source>
</evidence>
<sequence length="248" mass="27221">MAKIKRLKIGRKRAVGRSLGKVTSRHKGGGAKRLLRLVDFKRDKRGITARVEAMEHDPNRSAALARLLYEDGERRYIILPEKLKIGDRVLSEASAPAKVGNALPLGKIPVGTEVHNIELIPGRGGQLVRTAGSAAVVIAREGEYVHLKMPSGEVRRIPAKSWATIGRVAGVERKLRKLGKAGVKRHMGIRPRVRGAAQNPRSHPHGGGEGRSGIGMPGPKTPWGKPTLGKKTRKRFHTDWYIVSREKK</sequence>
<organism evidence="9">
    <name type="scientific">candidate division WWE3 bacterium</name>
    <dbReference type="NCBI Taxonomy" id="2053526"/>
    <lineage>
        <taxon>Bacteria</taxon>
        <taxon>Katanobacteria</taxon>
    </lineage>
</organism>
<evidence type="ECO:0000256" key="4">
    <source>
        <dbReference type="ARBA" id="ARBA00035242"/>
    </source>
</evidence>
<dbReference type="Gene3D" id="4.10.950.10">
    <property type="entry name" value="Ribosomal protein L2, domain 3"/>
    <property type="match status" value="1"/>
</dbReference>
<dbReference type="Pfam" id="PF03947">
    <property type="entry name" value="Ribosomal_L2_C"/>
    <property type="match status" value="1"/>
</dbReference>
<dbReference type="InterPro" id="IPR008991">
    <property type="entry name" value="Translation_prot_SH3-like_sf"/>
</dbReference>
<keyword evidence="3" id="KW-0687">Ribonucleoprotein</keyword>
<dbReference type="InterPro" id="IPR005880">
    <property type="entry name" value="Ribosomal_uL2_bac/org-type"/>
</dbReference>
<dbReference type="PANTHER" id="PTHR13691:SF5">
    <property type="entry name" value="LARGE RIBOSOMAL SUBUNIT PROTEIN UL2M"/>
    <property type="match status" value="1"/>
</dbReference>
<dbReference type="NCBIfam" id="TIGR01171">
    <property type="entry name" value="rplB_bact"/>
    <property type="match status" value="1"/>
</dbReference>
<feature type="domain" description="Large ribosomal subunit protein uL2 RNA-binding" evidence="8">
    <location>
        <begin position="16"/>
        <end position="91"/>
    </location>
</feature>
<gene>
    <name evidence="9" type="ORF">ENR01_01765</name>
</gene>
<dbReference type="SUPFAM" id="SSF50249">
    <property type="entry name" value="Nucleic acid-binding proteins"/>
    <property type="match status" value="1"/>
</dbReference>
<comment type="caution">
    <text evidence="9">The sequence shown here is derived from an EMBL/GenBank/DDBJ whole genome shotgun (WGS) entry which is preliminary data.</text>
</comment>
<dbReference type="EMBL" id="DSPJ01000049">
    <property type="protein sequence ID" value="HEX61864.1"/>
    <property type="molecule type" value="Genomic_DNA"/>
</dbReference>
<evidence type="ECO:0000256" key="2">
    <source>
        <dbReference type="ARBA" id="ARBA00022980"/>
    </source>
</evidence>
<protein>
    <recommendedName>
        <fullName evidence="4">Large ribosomal subunit protein uL2</fullName>
    </recommendedName>
    <alternativeName>
        <fullName evidence="5">50S ribosomal protein L2</fullName>
    </alternativeName>
</protein>
<feature type="domain" description="Large ribosomal subunit protein uL2 C-terminal" evidence="7">
    <location>
        <begin position="97"/>
        <end position="226"/>
    </location>
</feature>
<reference evidence="9" key="1">
    <citation type="journal article" date="2020" name="mSystems">
        <title>Genome- and Community-Level Interaction Insights into Carbon Utilization and Element Cycling Functions of Hydrothermarchaeota in Hydrothermal Sediment.</title>
        <authorList>
            <person name="Zhou Z."/>
            <person name="Liu Y."/>
            <person name="Xu W."/>
            <person name="Pan J."/>
            <person name="Luo Z.H."/>
            <person name="Li M."/>
        </authorList>
    </citation>
    <scope>NUCLEOTIDE SEQUENCE [LARGE SCALE GENOMIC DNA]</scope>
    <source>
        <strain evidence="9">SpSt-361</strain>
    </source>
</reference>
<dbReference type="InterPro" id="IPR014726">
    <property type="entry name" value="Ribosomal_uL2_dom3"/>
</dbReference>
<dbReference type="FunFam" id="2.30.30.30:FF:000001">
    <property type="entry name" value="50S ribosomal protein L2"/>
    <property type="match status" value="1"/>
</dbReference>
<dbReference type="GO" id="GO:0003723">
    <property type="term" value="F:RNA binding"/>
    <property type="evidence" value="ECO:0007669"/>
    <property type="project" value="InterPro"/>
</dbReference>
<accession>A0A831Z1C6</accession>
<dbReference type="InterPro" id="IPR002171">
    <property type="entry name" value="Ribosomal_uL2"/>
</dbReference>
<dbReference type="SMART" id="SM01383">
    <property type="entry name" value="Ribosomal_L2"/>
    <property type="match status" value="1"/>
</dbReference>
<evidence type="ECO:0000313" key="9">
    <source>
        <dbReference type="EMBL" id="HEX61864.1"/>
    </source>
</evidence>
<dbReference type="GO" id="GO:0003735">
    <property type="term" value="F:structural constituent of ribosome"/>
    <property type="evidence" value="ECO:0007669"/>
    <property type="project" value="InterPro"/>
</dbReference>
<evidence type="ECO:0000256" key="5">
    <source>
        <dbReference type="ARBA" id="ARBA00035459"/>
    </source>
</evidence>
<dbReference type="PANTHER" id="PTHR13691">
    <property type="entry name" value="RIBOSOMAL PROTEIN L2"/>
    <property type="match status" value="1"/>
</dbReference>
<dbReference type="Gene3D" id="2.30.30.30">
    <property type="match status" value="1"/>
</dbReference>
<evidence type="ECO:0000259" key="7">
    <source>
        <dbReference type="SMART" id="SM01382"/>
    </source>
</evidence>
<dbReference type="PIRSF" id="PIRSF002158">
    <property type="entry name" value="Ribosomal_L2"/>
    <property type="match status" value="1"/>
</dbReference>
<feature type="region of interest" description="Disordered" evidence="6">
    <location>
        <begin position="193"/>
        <end position="237"/>
    </location>
</feature>
<dbReference type="GO" id="GO:0016740">
    <property type="term" value="F:transferase activity"/>
    <property type="evidence" value="ECO:0007669"/>
    <property type="project" value="InterPro"/>
</dbReference>
<dbReference type="InterPro" id="IPR022666">
    <property type="entry name" value="Ribosomal_uL2_RNA-bd_dom"/>
</dbReference>